<dbReference type="EMBL" id="CAUYUE010000006">
    <property type="protein sequence ID" value="CAK0781644.1"/>
    <property type="molecule type" value="Genomic_DNA"/>
</dbReference>
<dbReference type="Proteomes" id="UP001314263">
    <property type="component" value="Unassembled WGS sequence"/>
</dbReference>
<dbReference type="PANTHER" id="PTHR47602">
    <property type="entry name" value="F-BOX PROTEIN SKIP22"/>
    <property type="match status" value="1"/>
</dbReference>
<feature type="domain" description="F-box" evidence="2">
    <location>
        <begin position="287"/>
        <end position="333"/>
    </location>
</feature>
<dbReference type="SUPFAM" id="SSF81383">
    <property type="entry name" value="F-box domain"/>
    <property type="match status" value="1"/>
</dbReference>
<dbReference type="PROSITE" id="PS50181">
    <property type="entry name" value="FBOX"/>
    <property type="match status" value="1"/>
</dbReference>
<feature type="region of interest" description="Disordered" evidence="1">
    <location>
        <begin position="87"/>
        <end position="149"/>
    </location>
</feature>
<evidence type="ECO:0000313" key="4">
    <source>
        <dbReference type="Proteomes" id="UP001314263"/>
    </source>
</evidence>
<dbReference type="InterPro" id="IPR036047">
    <property type="entry name" value="F-box-like_dom_sf"/>
</dbReference>
<accession>A0AAV1I617</accession>
<dbReference type="Pfam" id="PF12937">
    <property type="entry name" value="F-box-like"/>
    <property type="match status" value="1"/>
</dbReference>
<keyword evidence="4" id="KW-1185">Reference proteome</keyword>
<dbReference type="AlphaFoldDB" id="A0AAV1I617"/>
<reference evidence="3 4" key="1">
    <citation type="submission" date="2023-10" db="EMBL/GenBank/DDBJ databases">
        <authorList>
            <person name="Maclean D."/>
            <person name="Macfadyen A."/>
        </authorList>
    </citation>
    <scope>NUCLEOTIDE SEQUENCE [LARGE SCALE GENOMIC DNA]</scope>
</reference>
<dbReference type="InterPro" id="IPR001810">
    <property type="entry name" value="F-box_dom"/>
</dbReference>
<name>A0AAV1I617_9CHLO</name>
<gene>
    <name evidence="3" type="ORF">CVIRNUC_005434</name>
</gene>
<sequence>MRLRLKGQTCTYGLSKHVVIQDNASWQQLNQAIVRLHPELASSSYTLSLNKKDALHASAADCVKSLGICSGDLLWIQVDSASQSDERSEAFAAAQQASPGQHHVPADCQQRAAPGQAETDVSHLHRPGQLQQQAELRQEAGSGVGQSAGLADAPGRLAAAVHQTLLDGSLHHVKGSVADDASQASSLLAHKQIYTLSAHLRSSSSSGSEAACRVRYIAMGSHVVVWATTPSMGVRSMTLAADTAGSLATQAGQQAALLSTAAARRVHDELLLPVIQGLCSDEGLSPPTSLRTLPLEIKLLVLRNLPAQGLAVIACTCKEFGHLASAEELWEDLFQREFPAQQDWPKQPRTRSWRSCFAAAWKDRIERHRHQRSFLRHPRRPLWPAGPFPSRPPILPGINGGDFDRLPQPFLRGSFGNVFGSRHFQGR</sequence>
<dbReference type="PANTHER" id="PTHR47602:SF2">
    <property type="entry name" value="F-BOX PROTEIN SKIP22"/>
    <property type="match status" value="1"/>
</dbReference>
<evidence type="ECO:0000256" key="1">
    <source>
        <dbReference type="SAM" id="MobiDB-lite"/>
    </source>
</evidence>
<feature type="compositionally biased region" description="Low complexity" evidence="1">
    <location>
        <begin position="128"/>
        <end position="141"/>
    </location>
</feature>
<protein>
    <recommendedName>
        <fullName evidence="2">F-box domain-containing protein</fullName>
    </recommendedName>
</protein>
<comment type="caution">
    <text evidence="3">The sequence shown here is derived from an EMBL/GenBank/DDBJ whole genome shotgun (WGS) entry which is preliminary data.</text>
</comment>
<evidence type="ECO:0000259" key="2">
    <source>
        <dbReference type="PROSITE" id="PS50181"/>
    </source>
</evidence>
<dbReference type="Gene3D" id="1.20.1280.50">
    <property type="match status" value="1"/>
</dbReference>
<organism evidence="3 4">
    <name type="scientific">Coccomyxa viridis</name>
    <dbReference type="NCBI Taxonomy" id="1274662"/>
    <lineage>
        <taxon>Eukaryota</taxon>
        <taxon>Viridiplantae</taxon>
        <taxon>Chlorophyta</taxon>
        <taxon>core chlorophytes</taxon>
        <taxon>Trebouxiophyceae</taxon>
        <taxon>Trebouxiophyceae incertae sedis</taxon>
        <taxon>Coccomyxaceae</taxon>
        <taxon>Coccomyxa</taxon>
    </lineage>
</organism>
<evidence type="ECO:0000313" key="3">
    <source>
        <dbReference type="EMBL" id="CAK0781644.1"/>
    </source>
</evidence>
<proteinExistence type="predicted"/>